<protein>
    <recommendedName>
        <fullName evidence="1">PiggyBac transposable element-derived protein domain-containing protein</fullName>
    </recommendedName>
</protein>
<evidence type="ECO:0000313" key="3">
    <source>
        <dbReference type="Proteomes" id="UP001497382"/>
    </source>
</evidence>
<reference evidence="2 3" key="1">
    <citation type="submission" date="2024-04" db="EMBL/GenBank/DDBJ databases">
        <authorList>
            <person name="Rising A."/>
            <person name="Reimegard J."/>
            <person name="Sonavane S."/>
            <person name="Akerstrom W."/>
            <person name="Nylinder S."/>
            <person name="Hedman E."/>
            <person name="Kallberg Y."/>
        </authorList>
    </citation>
    <scope>NUCLEOTIDE SEQUENCE [LARGE SCALE GENOMIC DNA]</scope>
</reference>
<dbReference type="PANTHER" id="PTHR46599">
    <property type="entry name" value="PIGGYBAC TRANSPOSABLE ELEMENT-DERIVED PROTEIN 4"/>
    <property type="match status" value="1"/>
</dbReference>
<dbReference type="PANTHER" id="PTHR46599:SF3">
    <property type="entry name" value="PIGGYBAC TRANSPOSABLE ELEMENT-DERIVED PROTEIN 4"/>
    <property type="match status" value="1"/>
</dbReference>
<dbReference type="Proteomes" id="UP001497382">
    <property type="component" value="Unassembled WGS sequence"/>
</dbReference>
<dbReference type="EMBL" id="CAXIEN010000090">
    <property type="protein sequence ID" value="CAL1275993.1"/>
    <property type="molecule type" value="Genomic_DNA"/>
</dbReference>
<gene>
    <name evidence="2" type="ORF">LARSCL_LOCUS8415</name>
</gene>
<comment type="caution">
    <text evidence="2">The sequence shown here is derived from an EMBL/GenBank/DDBJ whole genome shotgun (WGS) entry which is preliminary data.</text>
</comment>
<evidence type="ECO:0000259" key="1">
    <source>
        <dbReference type="Pfam" id="PF13843"/>
    </source>
</evidence>
<sequence>MASHSNSFSSDDSDVPLAEILTKRRRIARGNLSEDSSDSSEEIRPFHRLSTRGTRILSSSEDEDTEPSINNITTSHIDWADPIGNQPRLSLVEYCYKPKVIVDYNEGKSSVDISDQMASYCSPLRKSVKWYKKIVFELCLNTAVVNSWIIYNSLTNRKITSIEFRKKLAMNLMSCNNNNSP</sequence>
<organism evidence="2 3">
    <name type="scientific">Larinioides sclopetarius</name>
    <dbReference type="NCBI Taxonomy" id="280406"/>
    <lineage>
        <taxon>Eukaryota</taxon>
        <taxon>Metazoa</taxon>
        <taxon>Ecdysozoa</taxon>
        <taxon>Arthropoda</taxon>
        <taxon>Chelicerata</taxon>
        <taxon>Arachnida</taxon>
        <taxon>Araneae</taxon>
        <taxon>Araneomorphae</taxon>
        <taxon>Entelegynae</taxon>
        <taxon>Araneoidea</taxon>
        <taxon>Araneidae</taxon>
        <taxon>Larinioides</taxon>
    </lineage>
</organism>
<dbReference type="InterPro" id="IPR029526">
    <property type="entry name" value="PGBD"/>
</dbReference>
<accession>A0AAV1ZW01</accession>
<name>A0AAV1ZW01_9ARAC</name>
<dbReference type="AlphaFoldDB" id="A0AAV1ZW01"/>
<keyword evidence="3" id="KW-1185">Reference proteome</keyword>
<proteinExistence type="predicted"/>
<feature type="domain" description="PiggyBac transposable element-derived protein" evidence="1">
    <location>
        <begin position="97"/>
        <end position="148"/>
    </location>
</feature>
<dbReference type="Pfam" id="PF13843">
    <property type="entry name" value="DDE_Tnp_1_7"/>
    <property type="match status" value="1"/>
</dbReference>
<evidence type="ECO:0000313" key="2">
    <source>
        <dbReference type="EMBL" id="CAL1275993.1"/>
    </source>
</evidence>